<evidence type="ECO:0000313" key="4">
    <source>
        <dbReference type="Proteomes" id="UP000242642"/>
    </source>
</evidence>
<organism evidence="3 4">
    <name type="scientific">Thorsellia anophelis DSM 18579</name>
    <dbReference type="NCBI Taxonomy" id="1123402"/>
    <lineage>
        <taxon>Bacteria</taxon>
        <taxon>Pseudomonadati</taxon>
        <taxon>Pseudomonadota</taxon>
        <taxon>Gammaproteobacteria</taxon>
        <taxon>Enterobacterales</taxon>
        <taxon>Thorselliaceae</taxon>
        <taxon>Thorsellia</taxon>
    </lineage>
</organism>
<dbReference type="AlphaFoldDB" id="A0A1I0D190"/>
<gene>
    <name evidence="3" type="ORF">SAMN02583745_01807</name>
</gene>
<protein>
    <submittedName>
        <fullName evidence="3">Conjugal transfer mating pair stabilization protein TraG</fullName>
    </submittedName>
</protein>
<feature type="transmembrane region" description="Helical" evidence="1">
    <location>
        <begin position="418"/>
        <end position="438"/>
    </location>
</feature>
<dbReference type="EMBL" id="FOHV01000013">
    <property type="protein sequence ID" value="SET25679.1"/>
    <property type="molecule type" value="Genomic_DNA"/>
</dbReference>
<feature type="transmembrane region" description="Helical" evidence="1">
    <location>
        <begin position="337"/>
        <end position="356"/>
    </location>
</feature>
<evidence type="ECO:0000256" key="1">
    <source>
        <dbReference type="SAM" id="Phobius"/>
    </source>
</evidence>
<feature type="transmembrane region" description="Helical" evidence="1">
    <location>
        <begin position="362"/>
        <end position="383"/>
    </location>
</feature>
<dbReference type="InterPro" id="IPR012931">
    <property type="entry name" value="TraG_N_Proteobacteria"/>
</dbReference>
<evidence type="ECO:0000259" key="2">
    <source>
        <dbReference type="Pfam" id="PF07916"/>
    </source>
</evidence>
<proteinExistence type="predicted"/>
<keyword evidence="1" id="KW-0472">Membrane</keyword>
<feature type="transmembrane region" description="Helical" evidence="1">
    <location>
        <begin position="96"/>
        <end position="116"/>
    </location>
</feature>
<dbReference type="Proteomes" id="UP000242642">
    <property type="component" value="Unassembled WGS sequence"/>
</dbReference>
<dbReference type="Pfam" id="PF07916">
    <property type="entry name" value="TraG_N"/>
    <property type="match status" value="1"/>
</dbReference>
<feature type="domain" description="TraG N-terminal Proteobacteria" evidence="2">
    <location>
        <begin position="4"/>
        <end position="456"/>
    </location>
</feature>
<keyword evidence="1" id="KW-0812">Transmembrane</keyword>
<accession>A0A1I0D190</accession>
<keyword evidence="4" id="KW-1185">Reference proteome</keyword>
<dbReference type="STRING" id="1123402.SAMN02583745_01807"/>
<reference evidence="4" key="1">
    <citation type="submission" date="2016-10" db="EMBL/GenBank/DDBJ databases">
        <authorList>
            <person name="Varghese N."/>
            <person name="Submissions S."/>
        </authorList>
    </citation>
    <scope>NUCLEOTIDE SEQUENCE [LARGE SCALE GENOMIC DNA]</scope>
    <source>
        <strain evidence="4">DSM 18579</strain>
    </source>
</reference>
<dbReference type="RefSeq" id="WP_093319947.1">
    <property type="nucleotide sequence ID" value="NZ_FOHV01000013.1"/>
</dbReference>
<keyword evidence="1" id="KW-1133">Transmembrane helix</keyword>
<evidence type="ECO:0000313" key="3">
    <source>
        <dbReference type="EMBL" id="SET25679.1"/>
    </source>
</evidence>
<name>A0A1I0D190_9GAMM</name>
<feature type="transmembrane region" description="Helical" evidence="1">
    <location>
        <begin position="20"/>
        <end position="46"/>
    </location>
</feature>
<feature type="transmembrane region" description="Helical" evidence="1">
    <location>
        <begin position="58"/>
        <end position="76"/>
    </location>
</feature>
<sequence length="1150" mass="125652">MWHIYSIGDSAFLAQVLNAVAMLTGTGDFITLVKIGFLIGVIFIAFKSILNVGKGIDFSQLLIAWIVFAISFGPTSKVVIEDVYTGHVQVVDNVPIGVASVGAIVSKIGFGLTELFEQAFSTPTMTQYGFASSLEALIEVRTALYKQVNMQVANKFSIGDMELSWYNYLKECTLIGVDIGQLSLASIMNHPSPIEAVKFDSKVYGTEIIMSNRQELMDCSEAYAALKAMTESEFIPKLKELLAANLSQQPSFDVDSIIRSSLNHLGLSTISIQNFMAASILLPIYEQAAVGKYQDEQAFTSAVMINQAILQRNTQWAAEAQLFNNIVRPMMTFFEGFIYAITPLMGFVIALGSFGINMTCKYLVMLLWIQLWMPLLAIINLYIHLSVNRKMSALINQADFQFSSFSGMQTLDSLLQTWIATGGMLASSVPAIALMLVYGSSVTATHLAGRLQNSDTIDEKILTPDLASIAPVTQTQSLYQTGSLTGTMKNGSDQLMSQFSVNHAMSNINSAANEELMQATTQFSHQLGQSLSKGFSSSHTIDSLSSIGESIRSSQSESSDMVNKIADDFQTRYGFSDDKQSAVRGLVTGVLSGNLSIGKNGNVINRENGQTEMSLSEFFGSKNKPSLGLKTGLAGQAESMESVGQAKSAQLLIGELTNLSTSDSIKSDFMHAMSKDISRGSRSGISNLINQQDESKLVKSAQDLQSASKRVTQIAQTSLSMQGQKQTDGATLTKLAASNSHVIDYLNQYMTDHPEAAGRMRSQLPLYQSLLSDDNQAYVAASLEALSYDQSHNPAERDNDNQAALNIMGMATSTRATINHPNTHRQMANIPTIGKQTSEIQANLSPDLTGTNQLQSQYANSSDNYAKDFSVRENELQAFQHISNKRVNDNHSLYGQAGDAMIEKVLTDNILSNQQGVSKSSQFFNAIDTIGKANLNYTNAATHALNNLGNDYKTYYQKALNDTDSRGILHTSAIASEATWTGLKSALNAGIEMNNPLEAFTQAYQESNHNGAPDLNWGTRVEAIMAGLGGAAKHNQLGPYLDKYANEFKLSAYQEGIAMGLTRLQSQVFAESFNEGIFNRVFHSQEPSTWSDEIISLRDKIVESYPEQNENTQALVNKQVGMIMEASLSGQNARNELIDIRAYNMKTHRE</sequence>
<dbReference type="OrthoDB" id="6717612at2"/>